<dbReference type="AlphaFoldDB" id="A0A9W6CH05"/>
<sequence length="99" mass="11561">MRKKIVTWMIDNGSIDEEEREIYEYAIQSLKLLIMPVFYAVFMGYILQEWRITACFVFVFAIVRKFSGGYHAKTELQCTFFSILSIFAGVEITRMIVPG</sequence>
<proteinExistence type="predicted"/>
<evidence type="ECO:0008006" key="13">
    <source>
        <dbReference type="Google" id="ProtNLM"/>
    </source>
</evidence>
<dbReference type="Proteomes" id="UP001145094">
    <property type="component" value="Unassembled WGS sequence"/>
</dbReference>
<reference evidence="9" key="1">
    <citation type="submission" date="2022-11" db="EMBL/GenBank/DDBJ databases">
        <title>Draft genome sequence of Sellimonas catena strain 12EGH17.</title>
        <authorList>
            <person name="Hisatomi A."/>
            <person name="Ohkuma M."/>
            <person name="Sakamoto M."/>
        </authorList>
    </citation>
    <scope>NUCLEOTIDE SEQUENCE</scope>
    <source>
        <strain evidence="9">12EGH17</strain>
    </source>
</reference>
<evidence type="ECO:0000256" key="7">
    <source>
        <dbReference type="ARBA" id="ARBA00023136"/>
    </source>
</evidence>
<comment type="caution">
    <text evidence="10">The sequence shown here is derived from an EMBL/GenBank/DDBJ whole genome shotgun (WGS) entry which is preliminary data.</text>
</comment>
<evidence type="ECO:0000256" key="6">
    <source>
        <dbReference type="ARBA" id="ARBA00022989"/>
    </source>
</evidence>
<keyword evidence="12" id="KW-1185">Reference proteome</keyword>
<evidence type="ECO:0000313" key="11">
    <source>
        <dbReference type="Proteomes" id="UP001145094"/>
    </source>
</evidence>
<protein>
    <recommendedName>
        <fullName evidence="13">Accessory gene regulator B</fullName>
    </recommendedName>
</protein>
<evidence type="ECO:0000256" key="5">
    <source>
        <dbReference type="ARBA" id="ARBA00022801"/>
    </source>
</evidence>
<keyword evidence="7 8" id="KW-0472">Membrane</keyword>
<accession>A0A9W6CH05</accession>
<evidence type="ECO:0000313" key="12">
    <source>
        <dbReference type="Proteomes" id="UP001145145"/>
    </source>
</evidence>
<feature type="transmembrane region" description="Helical" evidence="8">
    <location>
        <begin position="78"/>
        <end position="97"/>
    </location>
</feature>
<reference evidence="10" key="4">
    <citation type="submission" date="2022-11" db="EMBL/GenBank/DDBJ databases">
        <title>Draft genome sequence of Sellimonas catena strain 18CBH55.</title>
        <authorList>
            <person name="Atsushi H."/>
            <person name="Moriya O."/>
            <person name="Mitsuo S."/>
        </authorList>
    </citation>
    <scope>NUCLEOTIDE SEQUENCE</scope>
    <source>
        <strain evidence="10">18CBH55</strain>
    </source>
</reference>
<keyword evidence="5" id="KW-0378">Hydrolase</keyword>
<keyword evidence="3" id="KW-0645">Protease</keyword>
<evidence type="ECO:0000313" key="9">
    <source>
        <dbReference type="EMBL" id="GLG04480.1"/>
    </source>
</evidence>
<reference evidence="10" key="3">
    <citation type="submission" date="2022-11" db="EMBL/GenBank/DDBJ databases">
        <title>Draft genome sequence of Sellimonas catena strain 18CBH55.</title>
        <authorList>
            <person name="Hisatomi A."/>
            <person name="Ohkuma M."/>
            <person name="Sakamoto M."/>
        </authorList>
    </citation>
    <scope>NUCLEOTIDE SEQUENCE</scope>
    <source>
        <strain evidence="10">18CBH55</strain>
    </source>
</reference>
<keyword evidence="1" id="KW-1003">Cell membrane</keyword>
<feature type="transmembrane region" description="Helical" evidence="8">
    <location>
        <begin position="50"/>
        <end position="66"/>
    </location>
</feature>
<dbReference type="Pfam" id="PF04647">
    <property type="entry name" value="AgrB"/>
    <property type="match status" value="1"/>
</dbReference>
<evidence type="ECO:0000256" key="4">
    <source>
        <dbReference type="ARBA" id="ARBA00022692"/>
    </source>
</evidence>
<evidence type="ECO:0000313" key="10">
    <source>
        <dbReference type="EMBL" id="GLG91841.1"/>
    </source>
</evidence>
<keyword evidence="6 8" id="KW-1133">Transmembrane helix</keyword>
<evidence type="ECO:0000256" key="8">
    <source>
        <dbReference type="SAM" id="Phobius"/>
    </source>
</evidence>
<dbReference type="EMBL" id="BSCH01000028">
    <property type="protein sequence ID" value="GLG91841.1"/>
    <property type="molecule type" value="Genomic_DNA"/>
</dbReference>
<dbReference type="GO" id="GO:0009372">
    <property type="term" value="P:quorum sensing"/>
    <property type="evidence" value="ECO:0007669"/>
    <property type="project" value="UniProtKB-KW"/>
</dbReference>
<keyword evidence="4 8" id="KW-0812">Transmembrane</keyword>
<evidence type="ECO:0000256" key="1">
    <source>
        <dbReference type="ARBA" id="ARBA00022475"/>
    </source>
</evidence>
<reference evidence="10 12" key="5">
    <citation type="journal article" date="2023" name="Int. J. Syst. Evol. Microbiol.">
        <title>Sellimonas catena sp. nov., isolated from human faeces.</title>
        <authorList>
            <person name="Hisatomi A."/>
            <person name="Ohkuma M."/>
            <person name="Sakamoto M."/>
        </authorList>
    </citation>
    <scope>NUCLEOTIDE SEQUENCE</scope>
    <source>
        <strain evidence="9 12">12EGH17</strain>
        <strain evidence="10">18CBH55</strain>
    </source>
</reference>
<dbReference type="EMBL" id="BSBO01000015">
    <property type="protein sequence ID" value="GLG04480.1"/>
    <property type="molecule type" value="Genomic_DNA"/>
</dbReference>
<dbReference type="GO" id="GO:0016020">
    <property type="term" value="C:membrane"/>
    <property type="evidence" value="ECO:0007669"/>
    <property type="project" value="InterPro"/>
</dbReference>
<organism evidence="10 11">
    <name type="scientific">Sellimonas catena</name>
    <dbReference type="NCBI Taxonomy" id="2994035"/>
    <lineage>
        <taxon>Bacteria</taxon>
        <taxon>Bacillati</taxon>
        <taxon>Bacillota</taxon>
        <taxon>Clostridia</taxon>
        <taxon>Lachnospirales</taxon>
        <taxon>Lachnospiraceae</taxon>
        <taxon>Sellimonas</taxon>
    </lineage>
</organism>
<name>A0A9W6CH05_9FIRM</name>
<dbReference type="InterPro" id="IPR006741">
    <property type="entry name" value="AgrB"/>
</dbReference>
<evidence type="ECO:0000256" key="2">
    <source>
        <dbReference type="ARBA" id="ARBA00022654"/>
    </source>
</evidence>
<keyword evidence="2" id="KW-0673">Quorum sensing</keyword>
<dbReference type="GO" id="GO:0006508">
    <property type="term" value="P:proteolysis"/>
    <property type="evidence" value="ECO:0007669"/>
    <property type="project" value="UniProtKB-KW"/>
</dbReference>
<reference evidence="9" key="2">
    <citation type="submission" date="2022-11" db="EMBL/GenBank/DDBJ databases">
        <title>Draft genome sequence of Sellimonas catena strain 12EGH17.</title>
        <authorList>
            <person name="Atsushi H."/>
            <person name="Moriya O."/>
            <person name="Mitsuo S."/>
        </authorList>
    </citation>
    <scope>NUCLEOTIDE SEQUENCE</scope>
    <source>
        <strain evidence="9">12EGH17</strain>
    </source>
</reference>
<dbReference type="Proteomes" id="UP001145145">
    <property type="component" value="Unassembled WGS sequence"/>
</dbReference>
<gene>
    <name evidence="9" type="ORF">Selli1_16540</name>
    <name evidence="10" type="ORF">Selli2_32680</name>
</gene>
<evidence type="ECO:0000256" key="3">
    <source>
        <dbReference type="ARBA" id="ARBA00022670"/>
    </source>
</evidence>
<dbReference type="GO" id="GO:0008233">
    <property type="term" value="F:peptidase activity"/>
    <property type="evidence" value="ECO:0007669"/>
    <property type="project" value="UniProtKB-KW"/>
</dbReference>